<evidence type="ECO:0000256" key="13">
    <source>
        <dbReference type="ARBA" id="ARBA00022825"/>
    </source>
</evidence>
<accession>A0A8D8UFB3</accession>
<keyword evidence="18 29" id="KW-0472">Membrane</keyword>
<feature type="signal peptide" evidence="30">
    <location>
        <begin position="1"/>
        <end position="37"/>
    </location>
</feature>
<evidence type="ECO:0000256" key="1">
    <source>
        <dbReference type="ARBA" id="ARBA00001913"/>
    </source>
</evidence>
<keyword evidence="20" id="KW-1207">Sterol metabolism</keyword>
<evidence type="ECO:0000256" key="23">
    <source>
        <dbReference type="ARBA" id="ARBA00050826"/>
    </source>
</evidence>
<evidence type="ECO:0000256" key="6">
    <source>
        <dbReference type="ARBA" id="ARBA00022553"/>
    </source>
</evidence>
<evidence type="ECO:0000256" key="12">
    <source>
        <dbReference type="ARBA" id="ARBA00022824"/>
    </source>
</evidence>
<dbReference type="GO" id="GO:0000139">
    <property type="term" value="C:Golgi membrane"/>
    <property type="evidence" value="ECO:0007669"/>
    <property type="project" value="UniProtKB-SubCell"/>
</dbReference>
<dbReference type="PANTHER" id="PTHR43806">
    <property type="entry name" value="PEPTIDASE S8"/>
    <property type="match status" value="1"/>
</dbReference>
<dbReference type="Gene3D" id="3.40.50.200">
    <property type="entry name" value="Peptidase S8/S53 domain"/>
    <property type="match status" value="1"/>
</dbReference>
<evidence type="ECO:0000256" key="10">
    <source>
        <dbReference type="ARBA" id="ARBA00022801"/>
    </source>
</evidence>
<feature type="region of interest" description="Disordered" evidence="28">
    <location>
        <begin position="166"/>
        <end position="186"/>
    </location>
</feature>
<keyword evidence="19" id="KW-0865">Zymogen</keyword>
<feature type="compositionally biased region" description="Basic and acidic residues" evidence="28">
    <location>
        <begin position="1317"/>
        <end position="1349"/>
    </location>
</feature>
<dbReference type="PROSITE" id="PS00137">
    <property type="entry name" value="SUBTILASE_HIS"/>
    <property type="match status" value="1"/>
</dbReference>
<keyword evidence="11" id="KW-0068">Autocatalytic cleavage</keyword>
<dbReference type="Pfam" id="PF00082">
    <property type="entry name" value="Peptidase_S8"/>
    <property type="match status" value="1"/>
</dbReference>
<feature type="compositionally biased region" description="Basic and acidic residues" evidence="28">
    <location>
        <begin position="1116"/>
        <end position="1187"/>
    </location>
</feature>
<evidence type="ECO:0000256" key="22">
    <source>
        <dbReference type="ARBA" id="ARBA00023221"/>
    </source>
</evidence>
<feature type="domain" description="Peptidase S8/S53" evidence="31">
    <location>
        <begin position="239"/>
        <end position="495"/>
    </location>
</feature>
<comment type="cofactor">
    <cofactor evidence="1">
        <name>Ca(2+)</name>
        <dbReference type="ChEBI" id="CHEBI:29108"/>
    </cofactor>
</comment>
<feature type="region of interest" description="Disordered" evidence="28">
    <location>
        <begin position="1244"/>
        <end position="1278"/>
    </location>
</feature>
<feature type="compositionally biased region" description="Basic and acidic residues" evidence="28">
    <location>
        <begin position="972"/>
        <end position="992"/>
    </location>
</feature>
<evidence type="ECO:0000259" key="31">
    <source>
        <dbReference type="Pfam" id="PF00082"/>
    </source>
</evidence>
<evidence type="ECO:0000256" key="27">
    <source>
        <dbReference type="PROSITE-ProRule" id="PRU01240"/>
    </source>
</evidence>
<evidence type="ECO:0000256" key="24">
    <source>
        <dbReference type="ARBA" id="ARBA00066596"/>
    </source>
</evidence>
<keyword evidence="9 30" id="KW-0732">Signal</keyword>
<evidence type="ECO:0000256" key="8">
    <source>
        <dbReference type="ARBA" id="ARBA00022692"/>
    </source>
</evidence>
<dbReference type="InterPro" id="IPR022398">
    <property type="entry name" value="Peptidase_S8_His-AS"/>
</dbReference>
<evidence type="ECO:0000256" key="21">
    <source>
        <dbReference type="ARBA" id="ARBA00023180"/>
    </source>
</evidence>
<evidence type="ECO:0000256" key="5">
    <source>
        <dbReference type="ARBA" id="ARBA00022548"/>
    </source>
</evidence>
<evidence type="ECO:0000256" key="29">
    <source>
        <dbReference type="SAM" id="Phobius"/>
    </source>
</evidence>
<dbReference type="InterPro" id="IPR023828">
    <property type="entry name" value="Peptidase_S8_Ser-AS"/>
</dbReference>
<keyword evidence="13 27" id="KW-0720">Serine protease</keyword>
<evidence type="ECO:0000256" key="26">
    <source>
        <dbReference type="ARBA" id="ARBA00081324"/>
    </source>
</evidence>
<keyword evidence="15 29" id="KW-1133">Transmembrane helix</keyword>
<evidence type="ECO:0000256" key="2">
    <source>
        <dbReference type="ARBA" id="ARBA00004115"/>
    </source>
</evidence>
<keyword evidence="7 27" id="KW-0645">Protease</keyword>
<keyword evidence="5" id="KW-0153">Cholesterol metabolism</keyword>
<feature type="active site" description="Charge relay system" evidence="27">
    <location>
        <position position="444"/>
    </location>
</feature>
<feature type="region of interest" description="Disordered" evidence="28">
    <location>
        <begin position="972"/>
        <end position="1039"/>
    </location>
</feature>
<dbReference type="InterPro" id="IPR015500">
    <property type="entry name" value="Peptidase_S8_subtilisin-rel"/>
</dbReference>
<evidence type="ECO:0000259" key="34">
    <source>
        <dbReference type="Pfam" id="PF23094"/>
    </source>
</evidence>
<dbReference type="SUPFAM" id="SSF52743">
    <property type="entry name" value="Subtilisin-like"/>
    <property type="match status" value="1"/>
</dbReference>
<keyword evidence="8 29" id="KW-0812">Transmembrane</keyword>
<dbReference type="GO" id="GO:0008203">
    <property type="term" value="P:cholesterol metabolic process"/>
    <property type="evidence" value="ECO:0007669"/>
    <property type="project" value="UniProtKB-KW"/>
</dbReference>
<evidence type="ECO:0000256" key="19">
    <source>
        <dbReference type="ARBA" id="ARBA00023145"/>
    </source>
</evidence>
<dbReference type="InterPro" id="IPR057032">
    <property type="entry name" value="MBTPS1_4th"/>
</dbReference>
<comment type="subcellular location">
    <subcellularLocation>
        <location evidence="2">Endoplasmic reticulum membrane</location>
        <topology evidence="2">Single-pass type I membrane protein</topology>
    </subcellularLocation>
    <subcellularLocation>
        <location evidence="3">Golgi apparatus membrane</location>
        <topology evidence="3">Single-pass membrane protein</topology>
    </subcellularLocation>
</comment>
<feature type="region of interest" description="Disordered" evidence="28">
    <location>
        <begin position="1055"/>
        <end position="1187"/>
    </location>
</feature>
<evidence type="ECO:0000256" key="25">
    <source>
        <dbReference type="ARBA" id="ARBA00067283"/>
    </source>
</evidence>
<dbReference type="GO" id="GO:0006508">
    <property type="term" value="P:proteolysis"/>
    <property type="evidence" value="ECO:0007669"/>
    <property type="project" value="UniProtKB-KW"/>
</dbReference>
<sequence>MSRTVYTMSRTVYSKCCLLSFCYAVVLFASSPSPGLCIVETNLELPCNVTSTESVHISFTTQIVKNEFIVTFRGYYKAAARSRYIAAALNGSDSVLRWEILPRRNPAAEHPSDFDVVLLEEVQTDDGASSAREDSLSLLLEHPLIRRVTPQRLVHRSLQFIPYHHDHGSERVETEEEEDGSESVNAADVRPLRRTSLGVQTQFWQATGRLTSRRLLKTVPRQITSILHAQTLWNLGITGAGVRVAVFDTGLTSDGTMFNNIAEKTDWTNENTLDDKLGHGTFVAGLIASSKNCLGLAPDAELHIFRVFTNAQVSYTSWFLDAFNYAILKKIDVLNLSIGGPDFMDFPFVDKVWELTANHVILVSAIGNDGPLYGTLNNPADQMDVIGVGGINFEDQIAKFSSRGMTGWELPAGYGRVKPDIVTYGSAVRGPSTTGGCRTLSGTSVASPVVAGVVALLASGLRHRAGIINPASMKQGLMASARRLPGINMFEQGAGKIDLVRAYQILSVYVPQASLFPSYLDLTECQYMWPYCTQPLYHGSIPVIVNVTILNGMGVVGRILDKPQWFPYTPHNGEYLEISLSYPDNGILWPWSGYLAVHISVSEAASDWSGTVQGHIELTVESPPQQRSTVRLAVKANIIPTPPRHKRILWDQYHNLRYPQGYFPRDNLKMKNDPLDWNGDHIHTNFKDMYQHLRNIGFYIEVLGRAYTCFDARHYGVLLVVDPEEEYHREEIEKMKRDVEQNGLAVIILADWYNTTVMKKIKFYDENTRQWWLPETGGSNIPALNSLLSPHGIQLSDHVYEGGIRLGDRSLVYASGTSIRQFPASGTLVGATLNDQGKSIIEQSGSKVFEEANVPFLGLYTAVMTSSSYNNNNASHNINNHMGGGGGGRAGKIVVYGDSNCVDNSHNEKVSDCFWLLDALLEYCISPTGVVPSVFSQHRVFLPPSLSLAPIDRLPESQLYRYSKVLIGDKERSKERIKKTENRDNMEDKDQQILENKGLFGDKEREINETKPPRQRGVKFESREGENEKKTEGEIEKTDETVEKNVENTVVAVKDDRGMSLKENNHVDAEDKHVNDSRNNEEEGENEKDSNRIETKENKKIMTKEETDIVLGGGGKDMRELKIIETQKEENRTVDERPVKGSEHGIAKPVVEERDGKRNEKEGNDVGENEKYAHNEREKRFGGDKLEMKDNIEDEKTVIHQNFTDIEDRIHSDGIHVDNKEKIIQRDEKDGIKEKLIDKETHVDIKENSMDKETVTKHSETGSAHNETVERGHEILSPVTKDIQLMGKDMSKRGLKDLGDTGKKDMAESSIDMGDGGNKEMADTTGKSVEEREQNIMDKDKLGSVERAESAVIDRNGDRELGEKDKGVVVVNHEHVGNDKQIVGDTIKDKGVVSQENVGNDKLTVGDTTKEKGVVNQETVGNDKLNVGDRIKDKETEHELVENKEEKFKLENVEEEYKIKDKWEGEGERDDSGKRPAPVCVRMVKAVPIPLNLTASSNLFMSEKLLQTGDLQGVNLTPSLRTKPSSFVQAEKLDQSDWVDLDDLSESDSESDLLRTSSKLSDLFHSTSFCLLVFISCVVVYKYCRRRRRVKRLVLHRGGKVTSSRSKLTPYRVFVNPNALPVV</sequence>
<dbReference type="PROSITE" id="PS00138">
    <property type="entry name" value="SUBTILASE_SER"/>
    <property type="match status" value="1"/>
</dbReference>
<dbReference type="GO" id="GO:0004252">
    <property type="term" value="F:serine-type endopeptidase activity"/>
    <property type="evidence" value="ECO:0007669"/>
    <property type="project" value="UniProtKB-UniRule"/>
</dbReference>
<dbReference type="InterPro" id="IPR000209">
    <property type="entry name" value="Peptidase_S8/S53_dom"/>
</dbReference>
<organism evidence="35">
    <name type="scientific">Cacopsylla melanoneura</name>
    <dbReference type="NCBI Taxonomy" id="428564"/>
    <lineage>
        <taxon>Eukaryota</taxon>
        <taxon>Metazoa</taxon>
        <taxon>Ecdysozoa</taxon>
        <taxon>Arthropoda</taxon>
        <taxon>Hexapoda</taxon>
        <taxon>Insecta</taxon>
        <taxon>Pterygota</taxon>
        <taxon>Neoptera</taxon>
        <taxon>Paraneoptera</taxon>
        <taxon>Hemiptera</taxon>
        <taxon>Sternorrhyncha</taxon>
        <taxon>Psylloidea</taxon>
        <taxon>Psyllidae</taxon>
        <taxon>Psyllinae</taxon>
        <taxon>Cacopsylla</taxon>
    </lineage>
</organism>
<dbReference type="Pfam" id="PF23094">
    <property type="entry name" value="MBTPS1_3rd"/>
    <property type="match status" value="1"/>
</dbReference>
<dbReference type="InterPro" id="IPR050131">
    <property type="entry name" value="Peptidase_S8_subtilisin-like"/>
</dbReference>
<dbReference type="GO" id="GO:0005789">
    <property type="term" value="C:endoplasmic reticulum membrane"/>
    <property type="evidence" value="ECO:0007669"/>
    <property type="project" value="UniProtKB-SubCell"/>
</dbReference>
<evidence type="ECO:0000259" key="32">
    <source>
        <dbReference type="Pfam" id="PF23001"/>
    </source>
</evidence>
<evidence type="ECO:0000256" key="20">
    <source>
        <dbReference type="ARBA" id="ARBA00023166"/>
    </source>
</evidence>
<feature type="domain" description="Membrane-bound transcription factor site-1 protease-like N-terminal" evidence="32">
    <location>
        <begin position="63"/>
        <end position="152"/>
    </location>
</feature>
<reference evidence="35" key="1">
    <citation type="submission" date="2021-05" db="EMBL/GenBank/DDBJ databases">
        <authorList>
            <person name="Alioto T."/>
            <person name="Alioto T."/>
            <person name="Gomez Garrido J."/>
        </authorList>
    </citation>
    <scope>NUCLEOTIDE SEQUENCE</scope>
</reference>
<evidence type="ECO:0000256" key="28">
    <source>
        <dbReference type="SAM" id="MobiDB-lite"/>
    </source>
</evidence>
<evidence type="ECO:0000256" key="9">
    <source>
        <dbReference type="ARBA" id="ARBA00022729"/>
    </source>
</evidence>
<feature type="compositionally biased region" description="Basic and acidic residues" evidence="28">
    <location>
        <begin position="1244"/>
        <end position="1260"/>
    </location>
</feature>
<dbReference type="PROSITE" id="PS51892">
    <property type="entry name" value="SUBTILASE"/>
    <property type="match status" value="1"/>
</dbReference>
<evidence type="ECO:0000259" key="33">
    <source>
        <dbReference type="Pfam" id="PF23090"/>
    </source>
</evidence>
<dbReference type="InterPro" id="IPR055143">
    <property type="entry name" value="MBTP1_N"/>
</dbReference>
<dbReference type="InterPro" id="IPR036852">
    <property type="entry name" value="Peptidase_S8/S53_dom_sf"/>
</dbReference>
<dbReference type="PANTHER" id="PTHR43806:SF7">
    <property type="entry name" value="MEMBRANE-BOUND TRANSCRIPTION FACTOR SITE-1 PROTEASE"/>
    <property type="match status" value="1"/>
</dbReference>
<feature type="active site" description="Charge relay system" evidence="27">
    <location>
        <position position="248"/>
    </location>
</feature>
<feature type="compositionally biased region" description="Basic and acidic residues" evidence="28">
    <location>
        <begin position="1290"/>
        <end position="1307"/>
    </location>
</feature>
<keyword evidence="17" id="KW-0443">Lipid metabolism</keyword>
<evidence type="ECO:0000256" key="30">
    <source>
        <dbReference type="SAM" id="SignalP"/>
    </source>
</evidence>
<comment type="similarity">
    <text evidence="4 27">Belongs to the peptidase S8 family.</text>
</comment>
<feature type="domain" description="MBTPS1 third" evidence="34">
    <location>
        <begin position="516"/>
        <end position="641"/>
    </location>
</feature>
<protein>
    <recommendedName>
        <fullName evidence="25">Membrane-bound transcription factor site-1 protease</fullName>
        <ecNumber evidence="24">3.4.21.112</ecNumber>
    </recommendedName>
    <alternativeName>
        <fullName evidence="26">Endopeptidase S1P</fullName>
    </alternativeName>
</protein>
<keyword evidence="14" id="KW-0106">Calcium</keyword>
<feature type="transmembrane region" description="Helical" evidence="29">
    <location>
        <begin position="1563"/>
        <end position="1584"/>
    </location>
</feature>
<keyword evidence="21" id="KW-0325">Glycoprotein</keyword>
<keyword evidence="16" id="KW-0333">Golgi apparatus</keyword>
<dbReference type="Pfam" id="PF23090">
    <property type="entry name" value="MBTPS1_4th"/>
    <property type="match status" value="1"/>
</dbReference>
<evidence type="ECO:0000313" key="35">
    <source>
        <dbReference type="EMBL" id="CAG6703994.1"/>
    </source>
</evidence>
<keyword evidence="12" id="KW-0256">Endoplasmic reticulum</keyword>
<evidence type="ECO:0000256" key="17">
    <source>
        <dbReference type="ARBA" id="ARBA00023098"/>
    </source>
</evidence>
<keyword evidence="10 27" id="KW-0378">Hydrolase</keyword>
<feature type="active site" description="Charge relay system" evidence="27">
    <location>
        <position position="279"/>
    </location>
</feature>
<evidence type="ECO:0000256" key="3">
    <source>
        <dbReference type="ARBA" id="ARBA00004194"/>
    </source>
</evidence>
<dbReference type="EMBL" id="HBUF01341348">
    <property type="protein sequence ID" value="CAG6703994.1"/>
    <property type="molecule type" value="Transcribed_RNA"/>
</dbReference>
<dbReference type="PRINTS" id="PR00723">
    <property type="entry name" value="SUBTILISIN"/>
</dbReference>
<feature type="compositionally biased region" description="Basic and acidic residues" evidence="28">
    <location>
        <begin position="1055"/>
        <end position="1107"/>
    </location>
</feature>
<evidence type="ECO:0000256" key="18">
    <source>
        <dbReference type="ARBA" id="ARBA00023136"/>
    </source>
</evidence>
<dbReference type="EMBL" id="HBUF01341349">
    <property type="protein sequence ID" value="CAG6703995.1"/>
    <property type="molecule type" value="Transcribed_RNA"/>
</dbReference>
<dbReference type="FunFam" id="3.40.50.200:FF:000008">
    <property type="entry name" value="Membrane-bound transcription factor site-1 protease preproprotein"/>
    <property type="match status" value="1"/>
</dbReference>
<name>A0A8D8UFB3_9HEMI</name>
<evidence type="ECO:0000256" key="4">
    <source>
        <dbReference type="ARBA" id="ARBA00011073"/>
    </source>
</evidence>
<dbReference type="Pfam" id="PF23001">
    <property type="entry name" value="MBTP1_N"/>
    <property type="match status" value="1"/>
</dbReference>
<evidence type="ECO:0000256" key="11">
    <source>
        <dbReference type="ARBA" id="ARBA00022813"/>
    </source>
</evidence>
<keyword evidence="6" id="KW-0597">Phosphoprotein</keyword>
<feature type="domain" description="MBTPS1 fourth" evidence="33">
    <location>
        <begin position="642"/>
        <end position="924"/>
    </location>
</feature>
<feature type="region of interest" description="Disordered" evidence="28">
    <location>
        <begin position="1290"/>
        <end position="1359"/>
    </location>
</feature>
<proteinExistence type="inferred from homology"/>
<comment type="catalytic activity">
    <reaction evidence="23">
        <text>Processes precursors containing basic and hydrophobic/aliphatic residues at P4 and P2, respectively, with a relatively relaxed acceptance of amino acids at P1 and P3.</text>
        <dbReference type="EC" id="3.4.21.112"/>
    </reaction>
</comment>
<evidence type="ECO:0000256" key="14">
    <source>
        <dbReference type="ARBA" id="ARBA00022837"/>
    </source>
</evidence>
<evidence type="ECO:0000256" key="16">
    <source>
        <dbReference type="ARBA" id="ARBA00023034"/>
    </source>
</evidence>
<keyword evidence="22" id="KW-0753">Steroid metabolism</keyword>
<dbReference type="InterPro" id="IPR057060">
    <property type="entry name" value="MBTPS1_3rd"/>
</dbReference>
<evidence type="ECO:0000256" key="15">
    <source>
        <dbReference type="ARBA" id="ARBA00022989"/>
    </source>
</evidence>
<evidence type="ECO:0000256" key="7">
    <source>
        <dbReference type="ARBA" id="ARBA00022670"/>
    </source>
</evidence>
<feature type="chain" id="PRO_5033956438" description="Membrane-bound transcription factor site-1 protease" evidence="30">
    <location>
        <begin position="38"/>
        <end position="1623"/>
    </location>
</feature>
<dbReference type="EC" id="3.4.21.112" evidence="24"/>
<feature type="compositionally biased region" description="Basic and acidic residues" evidence="28">
    <location>
        <begin position="1000"/>
        <end position="1039"/>
    </location>
</feature>